<comment type="caution">
    <text evidence="1">The sequence shown here is derived from an EMBL/GenBank/DDBJ whole genome shotgun (WGS) entry which is preliminary data.</text>
</comment>
<dbReference type="Proteomes" id="UP000429785">
    <property type="component" value="Unassembled WGS sequence"/>
</dbReference>
<dbReference type="OrthoDB" id="1448631at2"/>
<protein>
    <submittedName>
        <fullName evidence="1">Uncharacterized protein</fullName>
    </submittedName>
</protein>
<sequence length="157" mass="18159">MEHSEFLSKNWRKPNPSPLQTINDFLHQNSHAPLHLGFASLEIQNHQNGQLLQRVHRPQGHLILQKTPQEGMAQITVLDYMVFPFSFQFAMPRAQGPHEGHMLQLPRPLHQGSWYVDHDKLQLSFYIDPPDPFLRLQVTHVYQGILVRNHCCAPCCG</sequence>
<name>A0A6I1DWP9_9FLAO</name>
<accession>A0A6I1DWP9</accession>
<organism evidence="1 2">
    <name type="scientific">Flagellimonas olearia</name>
    <dbReference type="NCBI Taxonomy" id="552546"/>
    <lineage>
        <taxon>Bacteria</taxon>
        <taxon>Pseudomonadati</taxon>
        <taxon>Bacteroidota</taxon>
        <taxon>Flavobacteriia</taxon>
        <taxon>Flavobacteriales</taxon>
        <taxon>Flavobacteriaceae</taxon>
        <taxon>Flagellimonas</taxon>
    </lineage>
</organism>
<dbReference type="AlphaFoldDB" id="A0A6I1DWP9"/>
<gene>
    <name evidence="1" type="ORF">F8C76_10290</name>
</gene>
<evidence type="ECO:0000313" key="1">
    <source>
        <dbReference type="EMBL" id="KAB7528251.1"/>
    </source>
</evidence>
<reference evidence="1 2" key="1">
    <citation type="submission" date="2019-10" db="EMBL/GenBank/DDBJ databases">
        <title>Muricauda olearia CL-SS4 JCM15563 genome.</title>
        <authorList>
            <person name="Liu L."/>
        </authorList>
    </citation>
    <scope>NUCLEOTIDE SEQUENCE [LARGE SCALE GENOMIC DNA]</scope>
    <source>
        <strain evidence="1 2">CL-SS4</strain>
    </source>
</reference>
<evidence type="ECO:0000313" key="2">
    <source>
        <dbReference type="Proteomes" id="UP000429785"/>
    </source>
</evidence>
<proteinExistence type="predicted"/>
<dbReference type="EMBL" id="WELG01000002">
    <property type="protein sequence ID" value="KAB7528251.1"/>
    <property type="molecule type" value="Genomic_DNA"/>
</dbReference>
<dbReference type="RefSeq" id="WP_152131661.1">
    <property type="nucleotide sequence ID" value="NZ_WELG01000002.1"/>
</dbReference>